<dbReference type="GO" id="GO:0020037">
    <property type="term" value="F:heme binding"/>
    <property type="evidence" value="ECO:0007669"/>
    <property type="project" value="InterPro"/>
</dbReference>
<evidence type="ECO:0000256" key="1">
    <source>
        <dbReference type="ARBA" id="ARBA00010617"/>
    </source>
</evidence>
<dbReference type="InParanoid" id="A0A194X6S2"/>
<dbReference type="InterPro" id="IPR001128">
    <property type="entry name" value="Cyt_P450"/>
</dbReference>
<evidence type="ECO:0000313" key="2">
    <source>
        <dbReference type="EMBL" id="KUJ15875.1"/>
    </source>
</evidence>
<keyword evidence="3" id="KW-1185">Reference proteome</keyword>
<dbReference type="PANTHER" id="PTHR24305:SF166">
    <property type="entry name" value="CYTOCHROME P450 12A4, MITOCHONDRIAL-RELATED"/>
    <property type="match status" value="1"/>
</dbReference>
<dbReference type="RefSeq" id="XP_018070230.1">
    <property type="nucleotide sequence ID" value="XM_018221185.1"/>
</dbReference>
<dbReference type="Proteomes" id="UP000070700">
    <property type="component" value="Unassembled WGS sequence"/>
</dbReference>
<dbReference type="PRINTS" id="PR00463">
    <property type="entry name" value="EP450I"/>
</dbReference>
<dbReference type="InterPro" id="IPR050121">
    <property type="entry name" value="Cytochrome_P450_monoxygenase"/>
</dbReference>
<dbReference type="STRING" id="149040.A0A194X6S2"/>
<dbReference type="AlphaFoldDB" id="A0A194X6S2"/>
<dbReference type="PANTHER" id="PTHR24305">
    <property type="entry name" value="CYTOCHROME P450"/>
    <property type="match status" value="1"/>
</dbReference>
<evidence type="ECO:0000313" key="3">
    <source>
        <dbReference type="Proteomes" id="UP000070700"/>
    </source>
</evidence>
<dbReference type="Pfam" id="PF00067">
    <property type="entry name" value="p450"/>
    <property type="match status" value="2"/>
</dbReference>
<dbReference type="Gene3D" id="1.10.630.10">
    <property type="entry name" value="Cytochrome P450"/>
    <property type="match status" value="1"/>
</dbReference>
<organism evidence="2 3">
    <name type="scientific">Mollisia scopiformis</name>
    <name type="common">Conifer needle endophyte fungus</name>
    <name type="synonym">Phialocephala scopiformis</name>
    <dbReference type="NCBI Taxonomy" id="149040"/>
    <lineage>
        <taxon>Eukaryota</taxon>
        <taxon>Fungi</taxon>
        <taxon>Dikarya</taxon>
        <taxon>Ascomycota</taxon>
        <taxon>Pezizomycotina</taxon>
        <taxon>Leotiomycetes</taxon>
        <taxon>Helotiales</taxon>
        <taxon>Mollisiaceae</taxon>
        <taxon>Mollisia</taxon>
    </lineage>
</organism>
<dbReference type="InterPro" id="IPR036396">
    <property type="entry name" value="Cyt_P450_sf"/>
</dbReference>
<dbReference type="EMBL" id="KQ947417">
    <property type="protein sequence ID" value="KUJ15875.1"/>
    <property type="molecule type" value="Genomic_DNA"/>
</dbReference>
<dbReference type="GO" id="GO:0004497">
    <property type="term" value="F:monooxygenase activity"/>
    <property type="evidence" value="ECO:0007669"/>
    <property type="project" value="InterPro"/>
</dbReference>
<dbReference type="SUPFAM" id="SSF48264">
    <property type="entry name" value="Cytochrome P450"/>
    <property type="match status" value="1"/>
</dbReference>
<reference evidence="2 3" key="1">
    <citation type="submission" date="2015-10" db="EMBL/GenBank/DDBJ databases">
        <title>Full genome of DAOMC 229536 Phialocephala scopiformis, a fungal endophyte of spruce producing the potent anti-insectan compound rugulosin.</title>
        <authorList>
            <consortium name="DOE Joint Genome Institute"/>
            <person name="Walker A.K."/>
            <person name="Frasz S.L."/>
            <person name="Seifert K.A."/>
            <person name="Miller J.D."/>
            <person name="Mondo S.J."/>
            <person name="Labutti K."/>
            <person name="Lipzen A."/>
            <person name="Dockter R."/>
            <person name="Kennedy M."/>
            <person name="Grigoriev I.V."/>
            <person name="Spatafora J.W."/>
        </authorList>
    </citation>
    <scope>NUCLEOTIDE SEQUENCE [LARGE SCALE GENOMIC DNA]</scope>
    <source>
        <strain evidence="2 3">CBS 120377</strain>
    </source>
</reference>
<name>A0A194X6S2_MOLSC</name>
<sequence>MLSLIALFMVIISTFLLFLRYLFSGDSSSLLSAIPTSHFLAPYTRYWLVWLKGTGCEHRVRHAAHARLGPIVRIGPNEISVTCIENGVQTIYGGSFEKAAWYLNFQNYGQPSMFAMGHNKPHSERKCMLTHVCSKSYIQNSPELNEIIHHVLSERLLPKMRTWAKNGVPINVHEENKACIMDLTTAYFFGLGNGTNFVQDPAQTALLKNFELGMSGLFWIAEVPGITKLAGIFGIKLIADGVFQSYQLMEDLCTNMCKSAKSNLSNESTNKAHPTVYAQLRSKLEEAKIPSELLDVTIVAEMLDHIQAGHEGTGITLTFLMCELSRNPTLMVQLREELATLGTSPSAQSIDNLPLLDALLMETMRLYPGSFGPASVYSLHRNPKVFPDPEEWRPERWIEASGEKKKEMMK</sequence>
<comment type="similarity">
    <text evidence="1">Belongs to the cytochrome P450 family.</text>
</comment>
<dbReference type="GeneID" id="28830911"/>
<dbReference type="GO" id="GO:0016705">
    <property type="term" value="F:oxidoreductase activity, acting on paired donors, with incorporation or reduction of molecular oxygen"/>
    <property type="evidence" value="ECO:0007669"/>
    <property type="project" value="InterPro"/>
</dbReference>
<dbReference type="KEGG" id="psco:LY89DRAFT_749882"/>
<gene>
    <name evidence="2" type="ORF">LY89DRAFT_749882</name>
</gene>
<dbReference type="OrthoDB" id="1470350at2759"/>
<protein>
    <submittedName>
        <fullName evidence="2">Cytochrome P450</fullName>
    </submittedName>
</protein>
<dbReference type="InterPro" id="IPR002401">
    <property type="entry name" value="Cyt_P450_E_grp-I"/>
</dbReference>
<proteinExistence type="inferred from homology"/>
<accession>A0A194X6S2</accession>
<dbReference type="GO" id="GO:0005506">
    <property type="term" value="F:iron ion binding"/>
    <property type="evidence" value="ECO:0007669"/>
    <property type="project" value="InterPro"/>
</dbReference>